<sequence>MRPTVVVSTDKTQLKLGDTATLTFTLSEPAIDFTAADIAVTGGTLSGFTGSGTSYTAIFTPSSASGTVAVASSRFSDAAGNVNDDGADADNTVTLVYDGLRPTVVVSTDKTQLKLGDTATLTFTLSEPAIDFTAADIAVTGGTLSGFTGSGTSYTAVFTPSSASGTVAVAVASGRFSDAAGNANDDGADADNTVTLVYDGLRPTVVVSTDKTQLKLGDTATLTFTLSEPATDFTAADITVTGGTLSGFTGSGTIYTAIFTPSSASGTVAVASGRFSDAAGNVNDDGADADNNVTLVYDGLRPTVVVSTDKTQLKLGDTATLTFTLSEPATDFTAADITVTGGMLSGFTGSGTSYTAVFTPTEPLLGAAMVSVASGVFADAAGNVNDDGSDADNRVVLAVDTLPPPTVSSPVVNEASPYAVFTVSGGPGQTVTLALADRSAIGDGTDFGSPGTGNLQISVDGGNTWANYGGSVMLPAHGVLLARTSVVDDTVSDNNETFTLTATATSGAAVGTATLRDDGSGDVFALDGSVDTDASRSDDRPVSVSSPLVNEASATAVFVVSGNAGQSVSLTLAAGTATGDGTDYGPLLEISVDGGRTWLAHAGPVPLPADGLLLARTSIINDDLPDNNETFTLTATPAGGRAASGTATIRDDGTGSIFNADGSVDERAIADDDRPLSVDSPTVSEASPFLLFNVNAAAGQRIDLALEPDSADVGSDTGTALEVFDGTAWRAYTAGSLVTVGPSGRLLVRVAIVNDSAQEGSESLRLVARNTAGTRVAGTATIKDDGSSANVFNADNTTGTATLGAADDDRPKPVEPPIVVPPPVVEAVPPVELPTPQPVTALPPPIALVERIAADIAAPLPGRIADALTASSGFRVVVIEADTPSLTVFMGITDQFVQGGRVSSFTLPADAFAHTQPDASINLTAKRADGADLPAWVRFDARSGTFQIDAPPTFDGELQVVIIARDAEGREARTIFKMSVGKGQKTSLGRPGLSAQMRDAAHSRPGWLGGRSAGVAA</sequence>
<evidence type="ECO:0000256" key="1">
    <source>
        <dbReference type="SAM" id="MobiDB-lite"/>
    </source>
</evidence>
<dbReference type="InterPro" id="IPR013783">
    <property type="entry name" value="Ig-like_fold"/>
</dbReference>
<organism evidence="3 4">
    <name type="scientific">Pelomonas nitida</name>
    <dbReference type="NCBI Taxonomy" id="3299027"/>
    <lineage>
        <taxon>Bacteria</taxon>
        <taxon>Pseudomonadati</taxon>
        <taxon>Pseudomonadota</taxon>
        <taxon>Betaproteobacteria</taxon>
        <taxon>Burkholderiales</taxon>
        <taxon>Sphaerotilaceae</taxon>
        <taxon>Roseateles</taxon>
    </lineage>
</organism>
<dbReference type="InterPro" id="IPR038081">
    <property type="entry name" value="CalX-like_sf"/>
</dbReference>
<dbReference type="InterPro" id="IPR044048">
    <property type="entry name" value="Big_12"/>
</dbReference>
<evidence type="ECO:0000313" key="3">
    <source>
        <dbReference type="EMBL" id="MFG6455791.1"/>
    </source>
</evidence>
<evidence type="ECO:0000313" key="4">
    <source>
        <dbReference type="Proteomes" id="UP001606305"/>
    </source>
</evidence>
<dbReference type="Gene3D" id="2.60.40.2030">
    <property type="match status" value="1"/>
</dbReference>
<dbReference type="EMBL" id="JBIGIA010000002">
    <property type="protein sequence ID" value="MFG6455791.1"/>
    <property type="molecule type" value="Genomic_DNA"/>
</dbReference>
<gene>
    <name evidence="3" type="ORF">ACG00X_03010</name>
</gene>
<reference evidence="3 4" key="1">
    <citation type="submission" date="2024-09" db="EMBL/GenBank/DDBJ databases">
        <title>Novel species of the genus Pelomonas and Roseateles isolated from streams.</title>
        <authorList>
            <person name="Lu H."/>
        </authorList>
    </citation>
    <scope>NUCLEOTIDE SEQUENCE [LARGE SCALE GENOMIC DNA]</scope>
    <source>
        <strain evidence="3 4">BYS96W</strain>
    </source>
</reference>
<evidence type="ECO:0000259" key="2">
    <source>
        <dbReference type="SMART" id="SM00736"/>
    </source>
</evidence>
<dbReference type="InterPro" id="IPR006644">
    <property type="entry name" value="Cadg"/>
</dbReference>
<dbReference type="Pfam" id="PF19078">
    <property type="entry name" value="Big_12"/>
    <property type="match status" value="4"/>
</dbReference>
<dbReference type="PANTHER" id="PTHR34677">
    <property type="match status" value="1"/>
</dbReference>
<protein>
    <submittedName>
        <fullName evidence="3">Ig-like domain-containing protein</fullName>
    </submittedName>
</protein>
<feature type="compositionally biased region" description="Gly residues" evidence="1">
    <location>
        <begin position="1007"/>
        <end position="1017"/>
    </location>
</feature>
<dbReference type="InterPro" id="IPR015919">
    <property type="entry name" value="Cadherin-like_sf"/>
</dbReference>
<accession>A0ABW7G1H3</accession>
<proteinExistence type="predicted"/>
<dbReference type="Proteomes" id="UP001606305">
    <property type="component" value="Unassembled WGS sequence"/>
</dbReference>
<dbReference type="SUPFAM" id="SSF49313">
    <property type="entry name" value="Cadherin-like"/>
    <property type="match status" value="1"/>
</dbReference>
<feature type="domain" description="Dystroglycan-type cadherin-like" evidence="2">
    <location>
        <begin position="887"/>
        <end position="987"/>
    </location>
</feature>
<dbReference type="SMART" id="SM00736">
    <property type="entry name" value="CADG"/>
    <property type="match status" value="1"/>
</dbReference>
<dbReference type="PANTHER" id="PTHR34677:SF3">
    <property type="entry name" value="BACTERIAL IG-LIKE DOMAIN-CONTAINING PROTEIN"/>
    <property type="match status" value="1"/>
</dbReference>
<feature type="region of interest" description="Disordered" evidence="1">
    <location>
        <begin position="983"/>
        <end position="1017"/>
    </location>
</feature>
<comment type="caution">
    <text evidence="3">The sequence shown here is derived from an EMBL/GenBank/DDBJ whole genome shotgun (WGS) entry which is preliminary data.</text>
</comment>
<name>A0ABW7G1H3_9BURK</name>
<dbReference type="SUPFAM" id="SSF141072">
    <property type="entry name" value="CalX-like"/>
    <property type="match status" value="1"/>
</dbReference>
<dbReference type="Gene3D" id="2.60.40.10">
    <property type="entry name" value="Immunoglobulins"/>
    <property type="match status" value="4"/>
</dbReference>
<keyword evidence="4" id="KW-1185">Reference proteome</keyword>
<dbReference type="RefSeq" id="WP_394486781.1">
    <property type="nucleotide sequence ID" value="NZ_JBIGIA010000002.1"/>
</dbReference>